<evidence type="ECO:0000256" key="3">
    <source>
        <dbReference type="ARBA" id="ARBA00023163"/>
    </source>
</evidence>
<dbReference type="PANTHER" id="PTHR30146">
    <property type="entry name" value="LACI-RELATED TRANSCRIPTIONAL REPRESSOR"/>
    <property type="match status" value="1"/>
</dbReference>
<dbReference type="InterPro" id="IPR046335">
    <property type="entry name" value="LacI/GalR-like_sensor"/>
</dbReference>
<dbReference type="InterPro" id="IPR010982">
    <property type="entry name" value="Lambda_DNA-bd_dom_sf"/>
</dbReference>
<gene>
    <name evidence="5" type="primary">rbsR</name>
    <name evidence="5" type="ORF">GCM10008939_20680</name>
</gene>
<evidence type="ECO:0000313" key="5">
    <source>
        <dbReference type="EMBL" id="GGJ76329.1"/>
    </source>
</evidence>
<dbReference type="Proteomes" id="UP000635726">
    <property type="component" value="Unassembled WGS sequence"/>
</dbReference>
<keyword evidence="3" id="KW-0804">Transcription</keyword>
<evidence type="ECO:0000313" key="6">
    <source>
        <dbReference type="Proteomes" id="UP000635726"/>
    </source>
</evidence>
<dbReference type="PANTHER" id="PTHR30146:SF109">
    <property type="entry name" value="HTH-TYPE TRANSCRIPTIONAL REGULATOR GALS"/>
    <property type="match status" value="1"/>
</dbReference>
<protein>
    <submittedName>
        <fullName evidence="5">LacI family transcriptional regulator</fullName>
    </submittedName>
</protein>
<evidence type="ECO:0000256" key="1">
    <source>
        <dbReference type="ARBA" id="ARBA00023015"/>
    </source>
</evidence>
<evidence type="ECO:0000256" key="2">
    <source>
        <dbReference type="ARBA" id="ARBA00023125"/>
    </source>
</evidence>
<evidence type="ECO:0000259" key="4">
    <source>
        <dbReference type="PROSITE" id="PS50932"/>
    </source>
</evidence>
<reference evidence="5" key="1">
    <citation type="journal article" date="2014" name="Int. J. Syst. Evol. Microbiol.">
        <title>Complete genome sequence of Corynebacterium casei LMG S-19264T (=DSM 44701T), isolated from a smear-ripened cheese.</title>
        <authorList>
            <consortium name="US DOE Joint Genome Institute (JGI-PGF)"/>
            <person name="Walter F."/>
            <person name="Albersmeier A."/>
            <person name="Kalinowski J."/>
            <person name="Ruckert C."/>
        </authorList>
    </citation>
    <scope>NUCLEOTIDE SEQUENCE</scope>
    <source>
        <strain evidence="5">JCM 14371</strain>
    </source>
</reference>
<keyword evidence="2" id="KW-0238">DNA-binding</keyword>
<dbReference type="Gene3D" id="3.40.50.2300">
    <property type="match status" value="2"/>
</dbReference>
<dbReference type="Pfam" id="PF13377">
    <property type="entry name" value="Peripla_BP_3"/>
    <property type="match status" value="1"/>
</dbReference>
<dbReference type="EMBL" id="BMOE01000006">
    <property type="protein sequence ID" value="GGJ76329.1"/>
    <property type="molecule type" value="Genomic_DNA"/>
</dbReference>
<dbReference type="PROSITE" id="PS50932">
    <property type="entry name" value="HTH_LACI_2"/>
    <property type="match status" value="1"/>
</dbReference>
<dbReference type="Gene3D" id="1.10.260.40">
    <property type="entry name" value="lambda repressor-like DNA-binding domains"/>
    <property type="match status" value="1"/>
</dbReference>
<dbReference type="InterPro" id="IPR000843">
    <property type="entry name" value="HTH_LacI"/>
</dbReference>
<dbReference type="RefSeq" id="WP_188963166.1">
    <property type="nucleotide sequence ID" value="NZ_BMOE01000006.1"/>
</dbReference>
<dbReference type="GO" id="GO:0003700">
    <property type="term" value="F:DNA-binding transcription factor activity"/>
    <property type="evidence" value="ECO:0007669"/>
    <property type="project" value="TreeGrafter"/>
</dbReference>
<feature type="domain" description="HTH lacI-type" evidence="4">
    <location>
        <begin position="11"/>
        <end position="65"/>
    </location>
</feature>
<name>A0A917PG42_9DEIO</name>
<dbReference type="GO" id="GO:0000976">
    <property type="term" value="F:transcription cis-regulatory region binding"/>
    <property type="evidence" value="ECO:0007669"/>
    <property type="project" value="TreeGrafter"/>
</dbReference>
<sequence>MPRAQRLASTPTIRDIAARAEVSVGTVSRALKGQTGLTEDTRVRVLQVAQAMGYDLSKLRPVKARRIGFLLHESHSNLASNPFYFPVLHGVEVACRNSGIAFTYSQVGALDTVPELIDLLEVDGLVCAGYWESGILAEIVRAGKPVVLVDHAAPGLPSVNTDNVSGAYQATQHLIATGRTRVAMLTGQAEHHSIRQRVEGYRQALSDAGRSPADEVIVRRLVDTDEGDRQAAAALLSRSPRPDAVFAYNDRSALAVLQECARRGLRVPEDVAVVGFDDITAASYSQPGLTTVAVDKEGLGREGVRLLLHPRPSERAQVVVPVRLVIRGSSRAGR</sequence>
<comment type="caution">
    <text evidence="5">The sequence shown here is derived from an EMBL/GenBank/DDBJ whole genome shotgun (WGS) entry which is preliminary data.</text>
</comment>
<dbReference type="Pfam" id="PF00356">
    <property type="entry name" value="LacI"/>
    <property type="match status" value="1"/>
</dbReference>
<proteinExistence type="predicted"/>
<dbReference type="SUPFAM" id="SSF53822">
    <property type="entry name" value="Periplasmic binding protein-like I"/>
    <property type="match status" value="1"/>
</dbReference>
<dbReference type="CDD" id="cd06267">
    <property type="entry name" value="PBP1_LacI_sugar_binding-like"/>
    <property type="match status" value="1"/>
</dbReference>
<reference evidence="5" key="2">
    <citation type="submission" date="2020-09" db="EMBL/GenBank/DDBJ databases">
        <authorList>
            <person name="Sun Q."/>
            <person name="Ohkuma M."/>
        </authorList>
    </citation>
    <scope>NUCLEOTIDE SEQUENCE</scope>
    <source>
        <strain evidence="5">JCM 14371</strain>
    </source>
</reference>
<accession>A0A917PG42</accession>
<dbReference type="SUPFAM" id="SSF47413">
    <property type="entry name" value="lambda repressor-like DNA-binding domains"/>
    <property type="match status" value="1"/>
</dbReference>
<dbReference type="AlphaFoldDB" id="A0A917PG42"/>
<keyword evidence="6" id="KW-1185">Reference proteome</keyword>
<dbReference type="CDD" id="cd01392">
    <property type="entry name" value="HTH_LacI"/>
    <property type="match status" value="1"/>
</dbReference>
<dbReference type="SMART" id="SM00354">
    <property type="entry name" value="HTH_LACI"/>
    <property type="match status" value="1"/>
</dbReference>
<organism evidence="5 6">
    <name type="scientific">Deinococcus aquiradiocola</name>
    <dbReference type="NCBI Taxonomy" id="393059"/>
    <lineage>
        <taxon>Bacteria</taxon>
        <taxon>Thermotogati</taxon>
        <taxon>Deinococcota</taxon>
        <taxon>Deinococci</taxon>
        <taxon>Deinococcales</taxon>
        <taxon>Deinococcaceae</taxon>
        <taxon>Deinococcus</taxon>
    </lineage>
</organism>
<dbReference type="InterPro" id="IPR028082">
    <property type="entry name" value="Peripla_BP_I"/>
</dbReference>
<dbReference type="PROSITE" id="PS00356">
    <property type="entry name" value="HTH_LACI_1"/>
    <property type="match status" value="1"/>
</dbReference>
<keyword evidence="1" id="KW-0805">Transcription regulation</keyword>